<keyword evidence="6 7" id="KW-0819">tRNA processing</keyword>
<keyword evidence="3 7" id="KW-0489">Methyltransferase</keyword>
<feature type="binding site" evidence="7">
    <location>
        <position position="92"/>
    </location>
    <ligand>
        <name>S-adenosyl-L-methionine</name>
        <dbReference type="ChEBI" id="CHEBI:59789"/>
    </ligand>
</feature>
<evidence type="ECO:0000256" key="1">
    <source>
        <dbReference type="ARBA" id="ARBA00000142"/>
    </source>
</evidence>
<dbReference type="HAMAP" id="MF_01057">
    <property type="entry name" value="tRNA_methyltr_TrmB"/>
    <property type="match status" value="1"/>
</dbReference>
<dbReference type="PROSITE" id="PS51625">
    <property type="entry name" value="SAM_MT_TRMB"/>
    <property type="match status" value="1"/>
</dbReference>
<dbReference type="PANTHER" id="PTHR23417">
    <property type="entry name" value="3-DEOXY-D-MANNO-OCTULOSONIC-ACID TRANSFERASE/TRNA GUANINE-N 7 - -METHYLTRANSFERASE"/>
    <property type="match status" value="1"/>
</dbReference>
<dbReference type="Pfam" id="PF02390">
    <property type="entry name" value="Methyltransf_4"/>
    <property type="match status" value="1"/>
</dbReference>
<sequence length="234" mass="27209">MNVQNPQDKKPRLVYGRRKGKPLSVGRALVMDELYPKLAIPKEILRQDKTTTPKDIFGVEPKTFHFEIGFGGGEHLKWRMEQNPDDHFIGAEIFYNGVASLLKSVNDIPHDNLRVWMDDALIVLNSLPDACIDYMYILNPDPWPKARHHHRRMVTKDNLDVFARVLKRGATLLETTDVATLSEWMVEHTDNHPAFEFTNRDDIYTPPEGWEPTRYENKGKVAGRRQSYLIFRRI</sequence>
<dbReference type="PANTHER" id="PTHR23417:SF14">
    <property type="entry name" value="PENTACOTRIPEPTIDE-REPEAT REGION OF PRORP DOMAIN-CONTAINING PROTEIN"/>
    <property type="match status" value="1"/>
</dbReference>
<accession>A0A2W5FGR9</accession>
<evidence type="ECO:0000313" key="9">
    <source>
        <dbReference type="Proteomes" id="UP000249739"/>
    </source>
</evidence>
<feature type="binding site" evidence="7">
    <location>
        <position position="145"/>
    </location>
    <ligand>
        <name>substrate</name>
    </ligand>
</feature>
<feature type="binding site" evidence="7">
    <location>
        <position position="119"/>
    </location>
    <ligand>
        <name>S-adenosyl-L-methionine</name>
        <dbReference type="ChEBI" id="CHEBI:59789"/>
    </ligand>
</feature>
<comment type="similarity">
    <text evidence="7">Belongs to the class I-like SAM-binding methyltransferase superfamily. TrmB family.</text>
</comment>
<comment type="function">
    <text evidence="2 7">Catalyzes the formation of N(7)-methylguanine at position 46 (m7G46) in tRNA.</text>
</comment>
<keyword evidence="4 7" id="KW-0808">Transferase</keyword>
<evidence type="ECO:0000313" key="8">
    <source>
        <dbReference type="EMBL" id="PZP54203.1"/>
    </source>
</evidence>
<comment type="pathway">
    <text evidence="7">tRNA modification; N(7)-methylguanine-tRNA biosynthesis.</text>
</comment>
<dbReference type="GO" id="GO:0043527">
    <property type="term" value="C:tRNA methyltransferase complex"/>
    <property type="evidence" value="ECO:0007669"/>
    <property type="project" value="TreeGrafter"/>
</dbReference>
<feature type="binding site" evidence="7">
    <location>
        <position position="177"/>
    </location>
    <ligand>
        <name>substrate</name>
    </ligand>
</feature>
<dbReference type="InterPro" id="IPR055361">
    <property type="entry name" value="tRNA_methyltr_TrmB_bact"/>
</dbReference>
<dbReference type="InterPro" id="IPR029063">
    <property type="entry name" value="SAM-dependent_MTases_sf"/>
</dbReference>
<dbReference type="SUPFAM" id="SSF53335">
    <property type="entry name" value="S-adenosyl-L-methionine-dependent methyltransferases"/>
    <property type="match status" value="1"/>
</dbReference>
<evidence type="ECO:0000256" key="3">
    <source>
        <dbReference type="ARBA" id="ARBA00022603"/>
    </source>
</evidence>
<comment type="caution">
    <text evidence="7">Lacks conserved residue(s) required for the propagation of feature annotation.</text>
</comment>
<keyword evidence="5 7" id="KW-0949">S-adenosyl-L-methionine</keyword>
<proteinExistence type="inferred from homology"/>
<organism evidence="8 9">
    <name type="scientific">Micavibrio aeruginosavorus</name>
    <dbReference type="NCBI Taxonomy" id="349221"/>
    <lineage>
        <taxon>Bacteria</taxon>
        <taxon>Pseudomonadati</taxon>
        <taxon>Bdellovibrionota</taxon>
        <taxon>Bdellovibrionia</taxon>
        <taxon>Bdellovibrionales</taxon>
        <taxon>Pseudobdellovibrionaceae</taxon>
        <taxon>Micavibrio</taxon>
    </lineage>
</organism>
<feature type="binding site" evidence="7">
    <location>
        <begin position="213"/>
        <end position="216"/>
    </location>
    <ligand>
        <name>substrate</name>
    </ligand>
</feature>
<comment type="caution">
    <text evidence="8">The sequence shown here is derived from an EMBL/GenBank/DDBJ whole genome shotgun (WGS) entry which is preliminary data.</text>
</comment>
<name>A0A2W5FGR9_9BACT</name>
<evidence type="ECO:0000256" key="7">
    <source>
        <dbReference type="HAMAP-Rule" id="MF_01057"/>
    </source>
</evidence>
<dbReference type="AlphaFoldDB" id="A0A2W5FGR9"/>
<dbReference type="GO" id="GO:0008176">
    <property type="term" value="F:tRNA (guanine(46)-N7)-methyltransferase activity"/>
    <property type="evidence" value="ECO:0007669"/>
    <property type="project" value="UniProtKB-UniRule"/>
</dbReference>
<protein>
    <recommendedName>
        <fullName evidence="7">tRNA (guanine-N(7)-)-methyltransferase</fullName>
        <ecNumber evidence="7">2.1.1.33</ecNumber>
    </recommendedName>
    <alternativeName>
        <fullName evidence="7">tRNA (guanine(46)-N(7))-methyltransferase</fullName>
    </alternativeName>
    <alternativeName>
        <fullName evidence="7">tRNA(m7G46)-methyltransferase</fullName>
    </alternativeName>
</protein>
<evidence type="ECO:0000256" key="6">
    <source>
        <dbReference type="ARBA" id="ARBA00022694"/>
    </source>
</evidence>
<dbReference type="EMBL" id="QFOT01000149">
    <property type="protein sequence ID" value="PZP54203.1"/>
    <property type="molecule type" value="Genomic_DNA"/>
</dbReference>
<feature type="binding site" evidence="7">
    <location>
        <position position="67"/>
    </location>
    <ligand>
        <name>S-adenosyl-L-methionine</name>
        <dbReference type="ChEBI" id="CHEBI:59789"/>
    </ligand>
</feature>
<feature type="binding site" evidence="7">
    <location>
        <position position="141"/>
    </location>
    <ligand>
        <name>S-adenosyl-L-methionine</name>
        <dbReference type="ChEBI" id="CHEBI:59789"/>
    </ligand>
</feature>
<gene>
    <name evidence="7" type="primary">trmB</name>
    <name evidence="8" type="ORF">DI586_10225</name>
</gene>
<reference evidence="8 9" key="1">
    <citation type="submission" date="2017-08" db="EMBL/GenBank/DDBJ databases">
        <title>Infants hospitalized years apart are colonized by the same room-sourced microbial strains.</title>
        <authorList>
            <person name="Brooks B."/>
            <person name="Olm M.R."/>
            <person name="Firek B.A."/>
            <person name="Baker R."/>
            <person name="Thomas B.C."/>
            <person name="Morowitz M.J."/>
            <person name="Banfield J.F."/>
        </authorList>
    </citation>
    <scope>NUCLEOTIDE SEQUENCE [LARGE SCALE GENOMIC DNA]</scope>
    <source>
        <strain evidence="8">S2_006_000_R2_64</strain>
    </source>
</reference>
<comment type="catalytic activity">
    <reaction evidence="1 7">
        <text>guanosine(46) in tRNA + S-adenosyl-L-methionine = N(7)-methylguanosine(46) in tRNA + S-adenosyl-L-homocysteine</text>
        <dbReference type="Rhea" id="RHEA:42708"/>
        <dbReference type="Rhea" id="RHEA-COMP:10188"/>
        <dbReference type="Rhea" id="RHEA-COMP:10189"/>
        <dbReference type="ChEBI" id="CHEBI:57856"/>
        <dbReference type="ChEBI" id="CHEBI:59789"/>
        <dbReference type="ChEBI" id="CHEBI:74269"/>
        <dbReference type="ChEBI" id="CHEBI:74480"/>
        <dbReference type="EC" id="2.1.1.33"/>
    </reaction>
</comment>
<dbReference type="InterPro" id="IPR003358">
    <property type="entry name" value="tRNA_(Gua-N-7)_MeTrfase_Trmb"/>
</dbReference>
<dbReference type="Proteomes" id="UP000249739">
    <property type="component" value="Unassembled WGS sequence"/>
</dbReference>
<evidence type="ECO:0000256" key="4">
    <source>
        <dbReference type="ARBA" id="ARBA00022679"/>
    </source>
</evidence>
<dbReference type="EC" id="2.1.1.33" evidence="7"/>
<evidence type="ECO:0000256" key="2">
    <source>
        <dbReference type="ARBA" id="ARBA00003015"/>
    </source>
</evidence>
<evidence type="ECO:0000256" key="5">
    <source>
        <dbReference type="ARBA" id="ARBA00022691"/>
    </source>
</evidence>
<dbReference type="Gene3D" id="3.40.50.150">
    <property type="entry name" value="Vaccinia Virus protein VP39"/>
    <property type="match status" value="1"/>
</dbReference>
<dbReference type="UniPathway" id="UPA00989"/>